<gene>
    <name evidence="4" type="ORF">EVG20_g6991</name>
</gene>
<dbReference type="Proteomes" id="UP000298327">
    <property type="component" value="Unassembled WGS sequence"/>
</dbReference>
<evidence type="ECO:0000313" key="5">
    <source>
        <dbReference type="Proteomes" id="UP000298327"/>
    </source>
</evidence>
<dbReference type="SMART" id="SM00028">
    <property type="entry name" value="TPR"/>
    <property type="match status" value="7"/>
</dbReference>
<comment type="caution">
    <text evidence="4">The sequence shown here is derived from an EMBL/GenBank/DDBJ whole genome shotgun (WGS) entry which is preliminary data.</text>
</comment>
<dbReference type="STRING" id="205917.A0A4Y9YKY1"/>
<sequence>MDHNNLPHMLCSACGGRIHDQHDFPSINQDRLCNKCKVPRQGPIHFDAAQRRPGPIQQCEICGGRHLSLKCTWRRCSRCGSAVPMSWDCQTRSMSCIGCGETVQVAHVPVPSQTCERHMFLADATTKGWSRKNGSLRKSPIATPSAGRSKTADNAYDAKKQLANEYSMKGNASFADKRYDRAILWYTRAIETLPSDGSAYANRAAAFIEKKQYYLAEADCQRAINLQGRNPSAKAHVLSARCRYACGRPMEALAFLRRALALEPENETAKILRAKAQALQEQMHSYEGARARGDWTLAQTARDNCVRAVMDEGGVPPSQWRCWGVELLIFRGEFDMAAAIAEHEIDDPRTGEYMMLLRGTVLFLVGKLEESLRLLADAVQAYPRSQKLPRLLFRVHKIKSLKDEGDAYAKARRWTPAIEKFSEALQEIGEHSSEANGGRVRATFLCTRAALCMEARRTGDAKADIEASLRLDPSTYAPFYLRGLLYMQEGDYEAAVQEFKFAKDKAEFGPFKNLMESWLREAEARSTATTPSDGKPMDHYKTLGLSRGCTEADIKKSYRQAALKHHPDKGGNEETFKRVLEAYTILLDPIERQLYDAKAADKYQGNGFHANYHPSQSQKL</sequence>
<evidence type="ECO:0000256" key="1">
    <source>
        <dbReference type="PROSITE-ProRule" id="PRU00339"/>
    </source>
</evidence>
<dbReference type="SUPFAM" id="SSF48452">
    <property type="entry name" value="TPR-like"/>
    <property type="match status" value="2"/>
</dbReference>
<dbReference type="PROSITE" id="PS50005">
    <property type="entry name" value="TPR"/>
    <property type="match status" value="1"/>
</dbReference>
<feature type="domain" description="J" evidence="3">
    <location>
        <begin position="538"/>
        <end position="599"/>
    </location>
</feature>
<dbReference type="Pfam" id="PF13432">
    <property type="entry name" value="TPR_16"/>
    <property type="match status" value="1"/>
</dbReference>
<dbReference type="EMBL" id="SEOQ01000501">
    <property type="protein sequence ID" value="TFY61609.1"/>
    <property type="molecule type" value="Genomic_DNA"/>
</dbReference>
<dbReference type="InterPro" id="IPR052758">
    <property type="entry name" value="SRC_co-chaperone"/>
</dbReference>
<proteinExistence type="predicted"/>
<dbReference type="PRINTS" id="PR00625">
    <property type="entry name" value="JDOMAIN"/>
</dbReference>
<dbReference type="Gene3D" id="1.25.40.10">
    <property type="entry name" value="Tetratricopeptide repeat domain"/>
    <property type="match status" value="1"/>
</dbReference>
<dbReference type="OrthoDB" id="10250354at2759"/>
<evidence type="ECO:0000313" key="4">
    <source>
        <dbReference type="EMBL" id="TFY61609.1"/>
    </source>
</evidence>
<dbReference type="Gene3D" id="1.10.287.110">
    <property type="entry name" value="DnaJ domain"/>
    <property type="match status" value="1"/>
</dbReference>
<dbReference type="SMART" id="SM00271">
    <property type="entry name" value="DnaJ"/>
    <property type="match status" value="1"/>
</dbReference>
<dbReference type="Pfam" id="PF00226">
    <property type="entry name" value="DnaJ"/>
    <property type="match status" value="1"/>
</dbReference>
<dbReference type="InterPro" id="IPR011990">
    <property type="entry name" value="TPR-like_helical_dom_sf"/>
</dbReference>
<organism evidence="4 5">
    <name type="scientific">Dentipellis fragilis</name>
    <dbReference type="NCBI Taxonomy" id="205917"/>
    <lineage>
        <taxon>Eukaryota</taxon>
        <taxon>Fungi</taxon>
        <taxon>Dikarya</taxon>
        <taxon>Basidiomycota</taxon>
        <taxon>Agaricomycotina</taxon>
        <taxon>Agaricomycetes</taxon>
        <taxon>Russulales</taxon>
        <taxon>Hericiaceae</taxon>
        <taxon>Dentipellis</taxon>
    </lineage>
</organism>
<name>A0A4Y9YKY1_9AGAM</name>
<feature type="repeat" description="TPR" evidence="1">
    <location>
        <begin position="163"/>
        <end position="196"/>
    </location>
</feature>
<reference evidence="4 5" key="1">
    <citation type="submission" date="2019-02" db="EMBL/GenBank/DDBJ databases">
        <title>Genome sequencing of the rare red list fungi Dentipellis fragilis.</title>
        <authorList>
            <person name="Buettner E."/>
            <person name="Kellner H."/>
        </authorList>
    </citation>
    <scope>NUCLEOTIDE SEQUENCE [LARGE SCALE GENOMIC DNA]</scope>
    <source>
        <strain evidence="4 5">DSM 105465</strain>
    </source>
</reference>
<dbReference type="PROSITE" id="PS50076">
    <property type="entry name" value="DNAJ_2"/>
    <property type="match status" value="1"/>
</dbReference>
<keyword evidence="5" id="KW-1185">Reference proteome</keyword>
<evidence type="ECO:0000259" key="3">
    <source>
        <dbReference type="PROSITE" id="PS50076"/>
    </source>
</evidence>
<dbReference type="PANTHER" id="PTHR44200">
    <property type="entry name" value="DNAJ HOMOLOG SUBFAMILY C MEMBER 7"/>
    <property type="match status" value="1"/>
</dbReference>
<dbReference type="InterPro" id="IPR019734">
    <property type="entry name" value="TPR_rpt"/>
</dbReference>
<accession>A0A4Y9YKY1</accession>
<evidence type="ECO:0000256" key="2">
    <source>
        <dbReference type="SAM" id="MobiDB-lite"/>
    </source>
</evidence>
<dbReference type="CDD" id="cd06257">
    <property type="entry name" value="DnaJ"/>
    <property type="match status" value="1"/>
</dbReference>
<dbReference type="InterPro" id="IPR036869">
    <property type="entry name" value="J_dom_sf"/>
</dbReference>
<dbReference type="PANTHER" id="PTHR44200:SF1">
    <property type="entry name" value="DNAJ HOMOLOG SUBFAMILY C MEMBER 7"/>
    <property type="match status" value="1"/>
</dbReference>
<dbReference type="InterPro" id="IPR001623">
    <property type="entry name" value="DnaJ_domain"/>
</dbReference>
<protein>
    <recommendedName>
        <fullName evidence="3">J domain-containing protein</fullName>
    </recommendedName>
</protein>
<dbReference type="SUPFAM" id="SSF46565">
    <property type="entry name" value="Chaperone J-domain"/>
    <property type="match status" value="1"/>
</dbReference>
<dbReference type="AlphaFoldDB" id="A0A4Y9YKY1"/>
<feature type="region of interest" description="Disordered" evidence="2">
    <location>
        <begin position="131"/>
        <end position="153"/>
    </location>
</feature>
<keyword evidence="1" id="KW-0802">TPR repeat</keyword>